<comment type="caution">
    <text evidence="1">The sequence shown here is derived from an EMBL/GenBank/DDBJ whole genome shotgun (WGS) entry which is preliminary data.</text>
</comment>
<dbReference type="Proteomes" id="UP000654947">
    <property type="component" value="Unassembled WGS sequence"/>
</dbReference>
<evidence type="ECO:0000313" key="2">
    <source>
        <dbReference type="Proteomes" id="UP000654947"/>
    </source>
</evidence>
<reference evidence="1 2" key="1">
    <citation type="journal article" date="2014" name="Int. J. Syst. Evol. Microbiol.">
        <title>Complete genome sequence of Corynebacterium casei LMG S-19264T (=DSM 44701T), isolated from a smear-ripened cheese.</title>
        <authorList>
            <consortium name="US DOE Joint Genome Institute (JGI-PGF)"/>
            <person name="Walter F."/>
            <person name="Albersmeier A."/>
            <person name="Kalinowski J."/>
            <person name="Ruckert C."/>
        </authorList>
    </citation>
    <scope>NUCLEOTIDE SEQUENCE [LARGE SCALE GENOMIC DNA]</scope>
    <source>
        <strain evidence="1 2">KCTC 19473</strain>
    </source>
</reference>
<organism evidence="1 2">
    <name type="scientific">Nocardiopsis kunsanensis</name>
    <dbReference type="NCBI Taxonomy" id="141693"/>
    <lineage>
        <taxon>Bacteria</taxon>
        <taxon>Bacillati</taxon>
        <taxon>Actinomycetota</taxon>
        <taxon>Actinomycetes</taxon>
        <taxon>Streptosporangiales</taxon>
        <taxon>Nocardiopsidaceae</taxon>
        <taxon>Nocardiopsis</taxon>
    </lineage>
</organism>
<gene>
    <name evidence="1" type="ORF">GCM10007147_26040</name>
</gene>
<name>A0A919CIY5_9ACTN</name>
<protein>
    <submittedName>
        <fullName evidence="1">Uncharacterized protein</fullName>
    </submittedName>
</protein>
<dbReference type="AlphaFoldDB" id="A0A919CIY5"/>
<dbReference type="EMBL" id="BMXL01000012">
    <property type="protein sequence ID" value="GHD27189.1"/>
    <property type="molecule type" value="Genomic_DNA"/>
</dbReference>
<accession>A0A919CIY5</accession>
<evidence type="ECO:0000313" key="1">
    <source>
        <dbReference type="EMBL" id="GHD27189.1"/>
    </source>
</evidence>
<sequence>MPTTKPPVVAALRPTVEACAWWFAPAETLLRRQRPTTGPGTPGDGIEAGGEWRVRSSGKASGSARALTVLLVALQAGVGARKSTDTGFWWIAPPQPGPFSGVRMAPGGGDRLPQVQAPAAGAAAGGAGAGVWPSGGHFSRG</sequence>
<keyword evidence="2" id="KW-1185">Reference proteome</keyword>
<proteinExistence type="predicted"/>